<dbReference type="AlphaFoldDB" id="A0AAD9LLU4"/>
<sequence>MLRFDSRNSEVLSRKCHVLESIYEEVDDSSNIDEEEAFVLLESILEDDEPINQDILLHKQHRPEVVDLLEMKKLENAAFTLLEMVLDDDDEPIDEEILFPIHKRNQICNFYPQEMGVDQAEFAHKSR</sequence>
<gene>
    <name evidence="1" type="ORF">P3T76_006772</name>
</gene>
<evidence type="ECO:0000313" key="1">
    <source>
        <dbReference type="EMBL" id="KAK1941708.1"/>
    </source>
</evidence>
<proteinExistence type="predicted"/>
<dbReference type="Proteomes" id="UP001259832">
    <property type="component" value="Unassembled WGS sequence"/>
</dbReference>
<accession>A0AAD9LLU4</accession>
<dbReference type="EMBL" id="JASMQC010000011">
    <property type="protein sequence ID" value="KAK1941708.1"/>
    <property type="molecule type" value="Genomic_DNA"/>
</dbReference>
<organism evidence="1 2">
    <name type="scientific">Phytophthora citrophthora</name>
    <dbReference type="NCBI Taxonomy" id="4793"/>
    <lineage>
        <taxon>Eukaryota</taxon>
        <taxon>Sar</taxon>
        <taxon>Stramenopiles</taxon>
        <taxon>Oomycota</taxon>
        <taxon>Peronosporomycetes</taxon>
        <taxon>Peronosporales</taxon>
        <taxon>Peronosporaceae</taxon>
        <taxon>Phytophthora</taxon>
    </lineage>
</organism>
<protein>
    <submittedName>
        <fullName evidence="1">Uncharacterized protein</fullName>
    </submittedName>
</protein>
<reference evidence="1" key="1">
    <citation type="submission" date="2023-08" db="EMBL/GenBank/DDBJ databases">
        <title>Reference Genome Resource for the Citrus Pathogen Phytophthora citrophthora.</title>
        <authorList>
            <person name="Moller H."/>
            <person name="Coetzee B."/>
            <person name="Rose L.J."/>
            <person name="Van Niekerk J.M."/>
        </authorList>
    </citation>
    <scope>NUCLEOTIDE SEQUENCE</scope>
    <source>
        <strain evidence="1">STE-U-9442</strain>
    </source>
</reference>
<evidence type="ECO:0000313" key="2">
    <source>
        <dbReference type="Proteomes" id="UP001259832"/>
    </source>
</evidence>
<name>A0AAD9LLU4_9STRA</name>
<keyword evidence="2" id="KW-1185">Reference proteome</keyword>
<comment type="caution">
    <text evidence="1">The sequence shown here is derived from an EMBL/GenBank/DDBJ whole genome shotgun (WGS) entry which is preliminary data.</text>
</comment>